<name>A0A640KDA7_LEITA</name>
<evidence type="ECO:0000313" key="1">
    <source>
        <dbReference type="EMBL" id="GET85727.1"/>
    </source>
</evidence>
<evidence type="ECO:0000313" key="2">
    <source>
        <dbReference type="Proteomes" id="UP000419144"/>
    </source>
</evidence>
<dbReference type="Gene3D" id="3.80.10.10">
    <property type="entry name" value="Ribonuclease Inhibitor"/>
    <property type="match status" value="1"/>
</dbReference>
<comment type="caution">
    <text evidence="1">The sequence shown here is derived from an EMBL/GenBank/DDBJ whole genome shotgun (WGS) entry which is preliminary data.</text>
</comment>
<accession>A0A640KDA7</accession>
<dbReference type="Proteomes" id="UP000419144">
    <property type="component" value="Unassembled WGS sequence"/>
</dbReference>
<organism evidence="1 2">
    <name type="scientific">Leishmania tarentolae</name>
    <name type="common">Sauroleishmania tarentolae</name>
    <dbReference type="NCBI Taxonomy" id="5689"/>
    <lineage>
        <taxon>Eukaryota</taxon>
        <taxon>Discoba</taxon>
        <taxon>Euglenozoa</taxon>
        <taxon>Kinetoplastea</taxon>
        <taxon>Metakinetoplastina</taxon>
        <taxon>Trypanosomatida</taxon>
        <taxon>Trypanosomatidae</taxon>
        <taxon>Leishmaniinae</taxon>
        <taxon>Leishmania</taxon>
        <taxon>lizard Leishmania</taxon>
    </lineage>
</organism>
<dbReference type="SUPFAM" id="SSF52047">
    <property type="entry name" value="RNI-like"/>
    <property type="match status" value="1"/>
</dbReference>
<proteinExistence type="predicted"/>
<dbReference type="OrthoDB" id="120976at2759"/>
<dbReference type="AlphaFoldDB" id="A0A640KDA7"/>
<keyword evidence="2" id="KW-1185">Reference proteome</keyword>
<dbReference type="InterPro" id="IPR032675">
    <property type="entry name" value="LRR_dom_sf"/>
</dbReference>
<dbReference type="VEuPathDB" id="TriTrypDB:LtaPh_0411700"/>
<gene>
    <name evidence="1" type="ORF">LtaPh_0411700</name>
</gene>
<protein>
    <submittedName>
        <fullName evidence="1">Uncharacterized protein</fullName>
    </submittedName>
</protein>
<reference evidence="1" key="1">
    <citation type="submission" date="2019-11" db="EMBL/GenBank/DDBJ databases">
        <title>Leishmania tarentolae CDS.</title>
        <authorList>
            <person name="Goto Y."/>
            <person name="Yamagishi J."/>
        </authorList>
    </citation>
    <scope>NUCLEOTIDE SEQUENCE [LARGE SCALE GENOMIC DNA]</scope>
    <source>
        <strain evidence="1">Parrot Tar II</strain>
    </source>
</reference>
<sequence length="254" mass="27897">MDFPTTVSCSCILWDGYKLAFSSTSVAQLPATSFLGNVWNSKLGASAFSLRSVSFFFLGWGLRHSQAMPPKRPTKPPGGKSVRKLATNGTKMRTPSLQEVYIRSCAEMGLRPNSAFTSLLPDKSGVNYAEDTVDLSRNYVGDKGIAPILSTIEKMPNVRALILCENGLRNHAVELLCTSAANLPNLEFIELSDNYISDGAAVALFRLIEHHRQLQAVVFENTKIPVHWRVKLLDALALKRSAMQKQDGASILVK</sequence>
<dbReference type="EMBL" id="BLBS01000004">
    <property type="protein sequence ID" value="GET85727.1"/>
    <property type="molecule type" value="Genomic_DNA"/>
</dbReference>